<feature type="signal peptide" evidence="1">
    <location>
        <begin position="1"/>
        <end position="28"/>
    </location>
</feature>
<evidence type="ECO:0000313" key="3">
    <source>
        <dbReference type="Proteomes" id="UP000653358"/>
    </source>
</evidence>
<accession>A0ABR6WI43</accession>
<organism evidence="2 3">
    <name type="scientific">Acetobacterium tundrae</name>
    <dbReference type="NCBI Taxonomy" id="132932"/>
    <lineage>
        <taxon>Bacteria</taxon>
        <taxon>Bacillati</taxon>
        <taxon>Bacillota</taxon>
        <taxon>Clostridia</taxon>
        <taxon>Eubacteriales</taxon>
        <taxon>Eubacteriaceae</taxon>
        <taxon>Acetobacterium</taxon>
    </lineage>
</organism>
<feature type="chain" id="PRO_5045046164" evidence="1">
    <location>
        <begin position="29"/>
        <end position="109"/>
    </location>
</feature>
<dbReference type="Proteomes" id="UP000653358">
    <property type="component" value="Unassembled WGS sequence"/>
</dbReference>
<keyword evidence="1" id="KW-0732">Signal</keyword>
<protein>
    <submittedName>
        <fullName evidence="2">Uncharacterized protein</fullName>
    </submittedName>
</protein>
<sequence>MEKNSKKISSFLVAVLILSTVLPSVAFASNSQDNIIKNKTSNNEVMSTESAESVLVFVGGIFVGFIVDGVVICASGQSSADWVADALAYYFANPEVTSIYLGEGGGGSW</sequence>
<comment type="caution">
    <text evidence="2">The sequence shown here is derived from an EMBL/GenBank/DDBJ whole genome shotgun (WGS) entry which is preliminary data.</text>
</comment>
<gene>
    <name evidence="2" type="ORF">GH807_03635</name>
</gene>
<evidence type="ECO:0000256" key="1">
    <source>
        <dbReference type="SAM" id="SignalP"/>
    </source>
</evidence>
<name>A0ABR6WI43_9FIRM</name>
<proteinExistence type="predicted"/>
<reference evidence="2 3" key="1">
    <citation type="journal article" date="2020" name="mSystems">
        <title>Defining Genomic and Predicted Metabolic Features of the Acetobacterium Genus.</title>
        <authorList>
            <person name="Ross D.E."/>
            <person name="Marshall C.W."/>
            <person name="Gulliver D."/>
            <person name="May H.D."/>
            <person name="Norman R.S."/>
        </authorList>
    </citation>
    <scope>NUCLEOTIDE SEQUENCE [LARGE SCALE GENOMIC DNA]</scope>
    <source>
        <strain evidence="2 3">DSM 9173</strain>
    </source>
</reference>
<evidence type="ECO:0000313" key="2">
    <source>
        <dbReference type="EMBL" id="MBC3796140.1"/>
    </source>
</evidence>
<keyword evidence="3" id="KW-1185">Reference proteome</keyword>
<dbReference type="RefSeq" id="WP_148602800.1">
    <property type="nucleotide sequence ID" value="NZ_RXYB01000004.1"/>
</dbReference>
<dbReference type="EMBL" id="WJBB01000003">
    <property type="protein sequence ID" value="MBC3796140.1"/>
    <property type="molecule type" value="Genomic_DNA"/>
</dbReference>